<dbReference type="AlphaFoldDB" id="A0A5H2XXS2"/>
<reference evidence="1" key="1">
    <citation type="journal article" date="2019" name="Science">
        <title>Mutation of a bHLH transcription factor allowed almond domestication.</title>
        <authorList>
            <person name="Sanchez-Perez R."/>
            <person name="Pavan S."/>
            <person name="Mazzeo R."/>
            <person name="Moldovan C."/>
            <person name="Aiese Cigliano R."/>
            <person name="Del Cueto J."/>
            <person name="Ricciardi F."/>
            <person name="Lotti C."/>
            <person name="Ricciardi L."/>
            <person name="Dicenta F."/>
            <person name="Lopez-Marques R.L."/>
            <person name="Lindberg Moller B."/>
        </authorList>
    </citation>
    <scope>NUCLEOTIDE SEQUENCE</scope>
</reference>
<gene>
    <name evidence="1" type="ORF">Prudu_1468S001200</name>
</gene>
<accession>A0A5H2XXS2</accession>
<name>A0A5H2XXS2_PRUDU</name>
<sequence>MEPVEGSPASCCHDMRRLAVGGSCGGAGAPDGPTAAYHRRSGLECWASHIAGHLVVCPLPRMLRDGSIMVQTWMTCWLGRRSVLSDFPSKGKADVKSSKNKAATSLAEDVSQLRKKPRIPSTKKTQIAGWLVVCAVFRVFYSSLMLTSLKTMICFLEQLVPELILPSVKEMQIFLFEVLGVYISQRMKIKVGSLLMIQLLSHEQSSVRLAEAKKARESSARAKGSSMSAVDLKVNKSSPAGDACVFNLLKTNFLSNSSSYAEMNSSIVAPSSAQLSELEKKKLKSSLAKKDYEVSSSVADLASQKNAFFRVECKKVDISLIYDKLLARFRDHHKSAEKFKFEATIDAYKLGYMHCTNRIASFYVIEDGDIEVLCLNLFLVQSEQVNVVNMEGTEEAEAHVNTTRFRLPGIFNTKRSLNHVPASNTLDIPQGYFAMYVGGSQKKQYVIPISYFI</sequence>
<protein>
    <submittedName>
        <fullName evidence="1">Uncharacterized protein</fullName>
    </submittedName>
</protein>
<proteinExistence type="predicted"/>
<organism evidence="1">
    <name type="scientific">Prunus dulcis</name>
    <name type="common">Almond</name>
    <name type="synonym">Amygdalus dulcis</name>
    <dbReference type="NCBI Taxonomy" id="3755"/>
    <lineage>
        <taxon>Eukaryota</taxon>
        <taxon>Viridiplantae</taxon>
        <taxon>Streptophyta</taxon>
        <taxon>Embryophyta</taxon>
        <taxon>Tracheophyta</taxon>
        <taxon>Spermatophyta</taxon>
        <taxon>Magnoliopsida</taxon>
        <taxon>eudicotyledons</taxon>
        <taxon>Gunneridae</taxon>
        <taxon>Pentapetalae</taxon>
        <taxon>rosids</taxon>
        <taxon>fabids</taxon>
        <taxon>Rosales</taxon>
        <taxon>Rosaceae</taxon>
        <taxon>Amygdaloideae</taxon>
        <taxon>Amygdaleae</taxon>
        <taxon>Prunus</taxon>
    </lineage>
</organism>
<dbReference type="EMBL" id="AP021805">
    <property type="protein sequence ID" value="BBN70405.1"/>
    <property type="molecule type" value="Genomic_DNA"/>
</dbReference>
<evidence type="ECO:0000313" key="1">
    <source>
        <dbReference type="EMBL" id="BBN70405.1"/>
    </source>
</evidence>